<evidence type="ECO:0000313" key="2">
    <source>
        <dbReference type="EMBL" id="KAF2809275.1"/>
    </source>
</evidence>
<protein>
    <recommendedName>
        <fullName evidence="1">Peptide N-acetyl-beta-D-glucosaminyl asparaginase amidase A N-terminal domain-containing protein</fullName>
    </recommendedName>
</protein>
<dbReference type="RefSeq" id="XP_033576239.1">
    <property type="nucleotide sequence ID" value="XM_033715595.1"/>
</dbReference>
<feature type="domain" description="Peptide N-acetyl-beta-D-glucosaminyl asparaginase amidase A N-terminal" evidence="1">
    <location>
        <begin position="53"/>
        <end position="367"/>
    </location>
</feature>
<dbReference type="EMBL" id="MU003701">
    <property type="protein sequence ID" value="KAF2809275.1"/>
    <property type="molecule type" value="Genomic_DNA"/>
</dbReference>
<dbReference type="Proteomes" id="UP000504636">
    <property type="component" value="Unplaced"/>
</dbReference>
<dbReference type="InterPro" id="IPR056948">
    <property type="entry name" value="PNGaseA_N"/>
</dbReference>
<dbReference type="OrthoDB" id="1612078at2759"/>
<evidence type="ECO:0000313" key="4">
    <source>
        <dbReference type="RefSeq" id="XP_033576239.1"/>
    </source>
</evidence>
<evidence type="ECO:0000259" key="1">
    <source>
        <dbReference type="Pfam" id="PF12222"/>
    </source>
</evidence>
<dbReference type="InterPro" id="IPR021102">
    <property type="entry name" value="PNGase_A"/>
</dbReference>
<dbReference type="PANTHER" id="PTHR31104">
    <property type="entry name" value="PEPTIDE-N4-(N-ACETYL-BETA-GLUCOSAMINYL)ASPARAGINE AMIDASE A PROTEIN"/>
    <property type="match status" value="1"/>
</dbReference>
<proteinExistence type="predicted"/>
<reference evidence="4" key="2">
    <citation type="submission" date="2020-04" db="EMBL/GenBank/DDBJ databases">
        <authorList>
            <consortium name="NCBI Genome Project"/>
        </authorList>
    </citation>
    <scope>NUCLEOTIDE SEQUENCE</scope>
    <source>
        <strain evidence="4">CBS 304.34</strain>
    </source>
</reference>
<evidence type="ECO:0000313" key="3">
    <source>
        <dbReference type="Proteomes" id="UP000504636"/>
    </source>
</evidence>
<accession>A0A6A6YMS5</accession>
<dbReference type="GeneID" id="54456488"/>
<gene>
    <name evidence="2 4" type="ORF">BDZ99DRAFT_388742</name>
</gene>
<dbReference type="Pfam" id="PF12222">
    <property type="entry name" value="PNGaseA"/>
    <property type="match status" value="1"/>
</dbReference>
<dbReference type="Pfam" id="PF25156">
    <property type="entry name" value="PNGase_A_C"/>
    <property type="match status" value="1"/>
</dbReference>
<reference evidence="4" key="3">
    <citation type="submission" date="2025-04" db="UniProtKB">
        <authorList>
            <consortium name="RefSeq"/>
        </authorList>
    </citation>
    <scope>IDENTIFICATION</scope>
    <source>
        <strain evidence="4">CBS 304.34</strain>
    </source>
</reference>
<sequence>MLISLSFHVLALPSTSDQHGLLPLGILGGRAINQSSSLLDVFQVSPPVLSPKGAPCEATLMVHSFAFSYGQPFVGEYTPPSCDFNRVIFNFTVVSAGRQYDRLGLMYFNDTEIFRTSTAEPTATGIEWTYMKDMTNYLVLFKEPQKIVFDLGNLVNEIYTASFNTTLTATFFNDDVAGAPADLIIPISARQSAKNAPSAFSLPDQNATNTLTLPRNVKKAVFSISACGQAAEEFWWGNVLSSNTLTFPQSVLYGYSPFRETQLYIDGMLAGVAWPFPVIFTGGVVPGFWRPVVGIDAFDLREDEIDISAFLPVLCDGDEHTFEIRVAGISDDGYGHGSLTDTVGASWVVTGKIFLWLDASDFITTGSNLARSDPDPTLHISSSVSSLPNGTNVTLEYSVQVQRHLSLSSTIQTSEGSRVASWQQTLTFSNQGNYSNGGNLQINSQNTKGIDISSIGYSRVYDYPLWATTLYASFLDGNFTIGGEIDRSKNVQALGQLAFPSGLQTFGSKESIHPNMAPFAGTSTTNRQNGTATYISVPSQSTSYGSGSTEQDLKFAGVEASLSDLQYGLPNIKGSTELYHRHVLAINNSVVEDDESFSGQTFPVHHSLSTGNQDFAPVDLRRMLGRGPYGA</sequence>
<dbReference type="AlphaFoldDB" id="A0A6A6YMS5"/>
<organism evidence="2">
    <name type="scientific">Mytilinidion resinicola</name>
    <dbReference type="NCBI Taxonomy" id="574789"/>
    <lineage>
        <taxon>Eukaryota</taxon>
        <taxon>Fungi</taxon>
        <taxon>Dikarya</taxon>
        <taxon>Ascomycota</taxon>
        <taxon>Pezizomycotina</taxon>
        <taxon>Dothideomycetes</taxon>
        <taxon>Pleosporomycetidae</taxon>
        <taxon>Mytilinidiales</taxon>
        <taxon>Mytilinidiaceae</taxon>
        <taxon>Mytilinidion</taxon>
    </lineage>
</organism>
<keyword evidence="3" id="KW-1185">Reference proteome</keyword>
<name>A0A6A6YMS5_9PEZI</name>
<reference evidence="2 4" key="1">
    <citation type="journal article" date="2020" name="Stud. Mycol.">
        <title>101 Dothideomycetes genomes: a test case for predicting lifestyles and emergence of pathogens.</title>
        <authorList>
            <person name="Haridas S."/>
            <person name="Albert R."/>
            <person name="Binder M."/>
            <person name="Bloem J."/>
            <person name="Labutti K."/>
            <person name="Salamov A."/>
            <person name="Andreopoulos B."/>
            <person name="Baker S."/>
            <person name="Barry K."/>
            <person name="Bills G."/>
            <person name="Bluhm B."/>
            <person name="Cannon C."/>
            <person name="Castanera R."/>
            <person name="Culley D."/>
            <person name="Daum C."/>
            <person name="Ezra D."/>
            <person name="Gonzalez J."/>
            <person name="Henrissat B."/>
            <person name="Kuo A."/>
            <person name="Liang C."/>
            <person name="Lipzen A."/>
            <person name="Lutzoni F."/>
            <person name="Magnuson J."/>
            <person name="Mondo S."/>
            <person name="Nolan M."/>
            <person name="Ohm R."/>
            <person name="Pangilinan J."/>
            <person name="Park H.-J."/>
            <person name="Ramirez L."/>
            <person name="Alfaro M."/>
            <person name="Sun H."/>
            <person name="Tritt A."/>
            <person name="Yoshinaga Y."/>
            <person name="Zwiers L.-H."/>
            <person name="Turgeon B."/>
            <person name="Goodwin S."/>
            <person name="Spatafora J."/>
            <person name="Crous P."/>
            <person name="Grigoriev I."/>
        </authorList>
    </citation>
    <scope>NUCLEOTIDE SEQUENCE</scope>
    <source>
        <strain evidence="2 4">CBS 304.34</strain>
    </source>
</reference>